<dbReference type="PANTHER" id="PTHR35089">
    <property type="entry name" value="CHAPERONE PROTEIN SKP"/>
    <property type="match status" value="1"/>
</dbReference>
<keyword evidence="3" id="KW-0175">Coiled coil</keyword>
<evidence type="ECO:0000313" key="6">
    <source>
        <dbReference type="Proteomes" id="UP000488506"/>
    </source>
</evidence>
<reference evidence="5 6" key="1">
    <citation type="submission" date="2019-12" db="EMBL/GenBank/DDBJ databases">
        <authorList>
            <person name="Wolfe R."/>
            <person name="Danczak R."/>
            <person name="Wilkins M."/>
        </authorList>
    </citation>
    <scope>NUCLEOTIDE SEQUENCE [LARGE SCALE GENOMIC DNA]</scope>
    <source>
        <strain evidence="5">X2_MaxBin.013</strain>
    </source>
</reference>
<dbReference type="EMBL" id="WPAF01000003">
    <property type="protein sequence ID" value="KAF0134927.1"/>
    <property type="molecule type" value="Genomic_DNA"/>
</dbReference>
<dbReference type="Proteomes" id="UP000488506">
    <property type="component" value="Unassembled WGS sequence"/>
</dbReference>
<protein>
    <submittedName>
        <fullName evidence="5">Outer membrane protein</fullName>
    </submittedName>
</protein>
<dbReference type="GO" id="GO:0005829">
    <property type="term" value="C:cytosol"/>
    <property type="evidence" value="ECO:0007669"/>
    <property type="project" value="TreeGrafter"/>
</dbReference>
<keyword evidence="2 4" id="KW-0732">Signal</keyword>
<evidence type="ECO:0000256" key="2">
    <source>
        <dbReference type="ARBA" id="ARBA00022729"/>
    </source>
</evidence>
<evidence type="ECO:0000256" key="1">
    <source>
        <dbReference type="ARBA" id="ARBA00009091"/>
    </source>
</evidence>
<organism evidence="5 6">
    <name type="scientific">Candidatus Saganbacteria bacterium</name>
    <dbReference type="NCBI Taxonomy" id="2575572"/>
    <lineage>
        <taxon>Bacteria</taxon>
        <taxon>Bacillati</taxon>
        <taxon>Saganbacteria</taxon>
    </lineage>
</organism>
<evidence type="ECO:0000256" key="4">
    <source>
        <dbReference type="SAM" id="SignalP"/>
    </source>
</evidence>
<feature type="signal peptide" evidence="4">
    <location>
        <begin position="1"/>
        <end position="20"/>
    </location>
</feature>
<accession>A0A833L240</accession>
<dbReference type="PANTHER" id="PTHR35089:SF1">
    <property type="entry name" value="CHAPERONE PROTEIN SKP"/>
    <property type="match status" value="1"/>
</dbReference>
<gene>
    <name evidence="5" type="ORF">FD145_308</name>
</gene>
<dbReference type="SMART" id="SM00935">
    <property type="entry name" value="OmpH"/>
    <property type="match status" value="1"/>
</dbReference>
<dbReference type="Gene3D" id="3.30.910.20">
    <property type="entry name" value="Skp domain"/>
    <property type="match status" value="1"/>
</dbReference>
<sequence>MKKVAISLIALMVIGGAAFAQSAASSMGFVDIQKVFKDYKETSKAQKELAKEEETFKKEFEESQKKLEEAQKNGKSKEEIDKMRASLEEKLAPKRDSLLKLNEKLTLSLQKNIVVAVTKIAQKLGLESVLDKQVIIYGGMDITDMVVSELNK</sequence>
<comment type="caution">
    <text evidence="5">The sequence shown here is derived from an EMBL/GenBank/DDBJ whole genome shotgun (WGS) entry which is preliminary data.</text>
</comment>
<name>A0A833L240_UNCSA</name>
<evidence type="ECO:0000313" key="5">
    <source>
        <dbReference type="EMBL" id="KAF0134927.1"/>
    </source>
</evidence>
<dbReference type="Pfam" id="PF03938">
    <property type="entry name" value="OmpH"/>
    <property type="match status" value="1"/>
</dbReference>
<feature type="coiled-coil region" evidence="3">
    <location>
        <begin position="53"/>
        <end position="80"/>
    </location>
</feature>
<dbReference type="InterPro" id="IPR005632">
    <property type="entry name" value="Chaperone_Skp"/>
</dbReference>
<feature type="chain" id="PRO_5032694826" evidence="4">
    <location>
        <begin position="21"/>
        <end position="152"/>
    </location>
</feature>
<dbReference type="AlphaFoldDB" id="A0A833L240"/>
<dbReference type="GO" id="GO:0051082">
    <property type="term" value="F:unfolded protein binding"/>
    <property type="evidence" value="ECO:0007669"/>
    <property type="project" value="InterPro"/>
</dbReference>
<dbReference type="GO" id="GO:0050821">
    <property type="term" value="P:protein stabilization"/>
    <property type="evidence" value="ECO:0007669"/>
    <property type="project" value="TreeGrafter"/>
</dbReference>
<dbReference type="SUPFAM" id="SSF111384">
    <property type="entry name" value="OmpH-like"/>
    <property type="match status" value="1"/>
</dbReference>
<dbReference type="InterPro" id="IPR024930">
    <property type="entry name" value="Skp_dom_sf"/>
</dbReference>
<comment type="similarity">
    <text evidence="1">Belongs to the Skp family.</text>
</comment>
<evidence type="ECO:0000256" key="3">
    <source>
        <dbReference type="SAM" id="Coils"/>
    </source>
</evidence>
<proteinExistence type="inferred from homology"/>